<reference evidence="3" key="2">
    <citation type="submission" date="2016-11" db="UniProtKB">
        <authorList>
            <consortium name="WormBaseParasite"/>
        </authorList>
    </citation>
    <scope>IDENTIFICATION</scope>
</reference>
<dbReference type="Pfam" id="PF03564">
    <property type="entry name" value="DUF1759"/>
    <property type="match status" value="1"/>
</dbReference>
<protein>
    <submittedName>
        <fullName evidence="3">Retrotransposon gag protein</fullName>
    </submittedName>
</protein>
<accession>A0A1I7VP55</accession>
<dbReference type="AlphaFoldDB" id="A0A1I7VP55"/>
<dbReference type="Proteomes" id="UP000095285">
    <property type="component" value="Unassembled WGS sequence"/>
</dbReference>
<dbReference type="PANTHER" id="PTHR22954">
    <property type="entry name" value="RETROVIRAL PROTEASE-RELATED"/>
    <property type="match status" value="1"/>
</dbReference>
<organism evidence="2 3">
    <name type="scientific">Loa loa</name>
    <name type="common">Eye worm</name>
    <name type="synonym">Filaria loa</name>
    <dbReference type="NCBI Taxonomy" id="7209"/>
    <lineage>
        <taxon>Eukaryota</taxon>
        <taxon>Metazoa</taxon>
        <taxon>Ecdysozoa</taxon>
        <taxon>Nematoda</taxon>
        <taxon>Chromadorea</taxon>
        <taxon>Rhabditida</taxon>
        <taxon>Spirurina</taxon>
        <taxon>Spiruromorpha</taxon>
        <taxon>Filarioidea</taxon>
        <taxon>Onchocercidae</taxon>
        <taxon>Loa</taxon>
    </lineage>
</organism>
<dbReference type="InterPro" id="IPR005312">
    <property type="entry name" value="DUF1759"/>
</dbReference>
<dbReference type="WBParaSite" id="EN70_4712">
    <property type="protein sequence ID" value="EN70_4712"/>
    <property type="gene ID" value="EN70_4712"/>
</dbReference>
<evidence type="ECO:0000313" key="2">
    <source>
        <dbReference type="Proteomes" id="UP000095285"/>
    </source>
</evidence>
<dbReference type="PANTHER" id="PTHR22954:SF3">
    <property type="entry name" value="PROTEIN CBG08539"/>
    <property type="match status" value="1"/>
</dbReference>
<proteinExistence type="predicted"/>
<reference evidence="2" key="1">
    <citation type="submission" date="2012-04" db="EMBL/GenBank/DDBJ databases">
        <title>The Genome Sequence of Loa loa.</title>
        <authorList>
            <consortium name="The Broad Institute Genome Sequencing Platform"/>
            <consortium name="Broad Institute Genome Sequencing Center for Infectious Disease"/>
            <person name="Nutman T.B."/>
            <person name="Fink D.L."/>
            <person name="Russ C."/>
            <person name="Young S."/>
            <person name="Zeng Q."/>
            <person name="Gargeya S."/>
            <person name="Alvarado L."/>
            <person name="Berlin A."/>
            <person name="Chapman S.B."/>
            <person name="Chen Z."/>
            <person name="Freedman E."/>
            <person name="Gellesch M."/>
            <person name="Goldberg J."/>
            <person name="Griggs A."/>
            <person name="Gujja S."/>
            <person name="Heilman E.R."/>
            <person name="Heiman D."/>
            <person name="Howarth C."/>
            <person name="Mehta T."/>
            <person name="Neiman D."/>
            <person name="Pearson M."/>
            <person name="Roberts A."/>
            <person name="Saif S."/>
            <person name="Shea T."/>
            <person name="Shenoy N."/>
            <person name="Sisk P."/>
            <person name="Stolte C."/>
            <person name="Sykes S."/>
            <person name="White J."/>
            <person name="Yandava C."/>
            <person name="Haas B."/>
            <person name="Henn M.R."/>
            <person name="Nusbaum C."/>
            <person name="Birren B."/>
        </authorList>
    </citation>
    <scope>NUCLEOTIDE SEQUENCE [LARGE SCALE GENOMIC DNA]</scope>
</reference>
<feature type="compositionally biased region" description="Basic residues" evidence="1">
    <location>
        <begin position="146"/>
        <end position="155"/>
    </location>
</feature>
<evidence type="ECO:0000313" key="3">
    <source>
        <dbReference type="WBParaSite" id="EN70_4712"/>
    </source>
</evidence>
<name>A0A1I7VP55_LOALO</name>
<evidence type="ECO:0000256" key="1">
    <source>
        <dbReference type="SAM" id="MobiDB-lite"/>
    </source>
</evidence>
<keyword evidence="2" id="KW-1185">Reference proteome</keyword>
<sequence length="155" mass="17669">MVDDGKGILHLITEGTKAVVVLEMYKKDFETIIEQTKTQPKESTQQDVAKTASLSTINLPQLPLPTFSGDPKTWREFWSSFEAAAHSQTIPDIQKLNCLFSCLRREALKGVIEVSLQRTTRDQKIQSLMEINSRVNRKNSSTTTSYRRKSRTSEY</sequence>
<feature type="region of interest" description="Disordered" evidence="1">
    <location>
        <begin position="134"/>
        <end position="155"/>
    </location>
</feature>